<name>A0A7C1BI84_UNCW3</name>
<keyword evidence="2" id="KW-0808">Transferase</keyword>
<dbReference type="GO" id="GO:0008757">
    <property type="term" value="F:S-adenosylmethionine-dependent methyltransferase activity"/>
    <property type="evidence" value="ECO:0007669"/>
    <property type="project" value="InterPro"/>
</dbReference>
<keyword evidence="2" id="KW-0489">Methyltransferase</keyword>
<proteinExistence type="predicted"/>
<dbReference type="AlphaFoldDB" id="A0A7C1BI84"/>
<gene>
    <name evidence="2" type="ORF">ENG67_00605</name>
</gene>
<dbReference type="InterPro" id="IPR029063">
    <property type="entry name" value="SAM-dependent_MTases_sf"/>
</dbReference>
<dbReference type="SUPFAM" id="SSF53335">
    <property type="entry name" value="S-adenosyl-L-methionine-dependent methyltransferases"/>
    <property type="match status" value="1"/>
</dbReference>
<dbReference type="EMBL" id="DRBW01000023">
    <property type="protein sequence ID" value="HDM89693.1"/>
    <property type="molecule type" value="Genomic_DNA"/>
</dbReference>
<dbReference type="CDD" id="cd02440">
    <property type="entry name" value="AdoMet_MTases"/>
    <property type="match status" value="1"/>
</dbReference>
<protein>
    <submittedName>
        <fullName evidence="2">Class I SAM-dependent methyltransferase</fullName>
    </submittedName>
</protein>
<dbReference type="Proteomes" id="UP000885931">
    <property type="component" value="Unassembled WGS sequence"/>
</dbReference>
<feature type="domain" description="Methyltransferase type 11" evidence="1">
    <location>
        <begin position="44"/>
        <end position="134"/>
    </location>
</feature>
<accession>A0A7C1BI84</accession>
<dbReference type="PANTHER" id="PTHR43591">
    <property type="entry name" value="METHYLTRANSFERASE"/>
    <property type="match status" value="1"/>
</dbReference>
<reference evidence="2" key="1">
    <citation type="journal article" date="2020" name="mSystems">
        <title>Genome- and Community-Level Interaction Insights into Carbon Utilization and Element Cycling Functions of Hydrothermarchaeota in Hydrothermal Sediment.</title>
        <authorList>
            <person name="Zhou Z."/>
            <person name="Liu Y."/>
            <person name="Xu W."/>
            <person name="Pan J."/>
            <person name="Luo Z.H."/>
            <person name="Li M."/>
        </authorList>
    </citation>
    <scope>NUCLEOTIDE SEQUENCE [LARGE SCALE GENOMIC DNA]</scope>
    <source>
        <strain evidence="2">HyVt-237</strain>
    </source>
</reference>
<comment type="caution">
    <text evidence="2">The sequence shown here is derived from an EMBL/GenBank/DDBJ whole genome shotgun (WGS) entry which is preliminary data.</text>
</comment>
<dbReference type="Pfam" id="PF08241">
    <property type="entry name" value="Methyltransf_11"/>
    <property type="match status" value="1"/>
</dbReference>
<dbReference type="Gene3D" id="3.40.50.150">
    <property type="entry name" value="Vaccinia Virus protein VP39"/>
    <property type="match status" value="1"/>
</dbReference>
<sequence length="220" mass="24983">MNIWDEIAYRYESWFETPLGKRADRAERNALLSLLEDFEGRYALEVGIGTGHFGCMLARRFDLVGLDLSAGMLRIARERCGDDLLGLVRGDALRLPFKDGIFDLVYAITVLEFLGDPRKAIGEMFRVTKKGGGVLLGVLNKRSSWAKKKKPGTIYEKAHYFELGELLPLLRSRGRTVWTSAVFFPPKEILSRFSVILEPLGRLLRRDRGALLFFLTIKGR</sequence>
<evidence type="ECO:0000313" key="2">
    <source>
        <dbReference type="EMBL" id="HDM89693.1"/>
    </source>
</evidence>
<evidence type="ECO:0000259" key="1">
    <source>
        <dbReference type="Pfam" id="PF08241"/>
    </source>
</evidence>
<dbReference type="InterPro" id="IPR013216">
    <property type="entry name" value="Methyltransf_11"/>
</dbReference>
<dbReference type="GO" id="GO:0032259">
    <property type="term" value="P:methylation"/>
    <property type="evidence" value="ECO:0007669"/>
    <property type="project" value="UniProtKB-KW"/>
</dbReference>
<organism evidence="2">
    <name type="scientific">candidate division WOR-3 bacterium</name>
    <dbReference type="NCBI Taxonomy" id="2052148"/>
    <lineage>
        <taxon>Bacteria</taxon>
        <taxon>Bacteria division WOR-3</taxon>
    </lineage>
</organism>